<sequence length="80" mass="8106">MRTPSARGNEEGYLLGSPAAGVYIVVALVVGGATLIGAMTASLLAVVVVLVGALVAVLLLSGTGWLGGHGWMGRGRLHWH</sequence>
<dbReference type="AlphaFoldDB" id="A0A541BLV7"/>
<proteinExistence type="predicted"/>
<protein>
    <submittedName>
        <fullName evidence="2">Uncharacterized protein</fullName>
    </submittedName>
</protein>
<organism evidence="2 3">
    <name type="scientific">Rhodococcus spelaei</name>
    <dbReference type="NCBI Taxonomy" id="2546320"/>
    <lineage>
        <taxon>Bacteria</taxon>
        <taxon>Bacillati</taxon>
        <taxon>Actinomycetota</taxon>
        <taxon>Actinomycetes</taxon>
        <taxon>Mycobacteriales</taxon>
        <taxon>Nocardiaceae</taxon>
        <taxon>Rhodococcus</taxon>
    </lineage>
</organism>
<keyword evidence="1" id="KW-0472">Membrane</keyword>
<accession>A0A541BLV7</accession>
<gene>
    <name evidence="2" type="ORF">FK531_07290</name>
</gene>
<evidence type="ECO:0000313" key="3">
    <source>
        <dbReference type="Proteomes" id="UP000316256"/>
    </source>
</evidence>
<keyword evidence="1" id="KW-0812">Transmembrane</keyword>
<evidence type="ECO:0000256" key="1">
    <source>
        <dbReference type="SAM" id="Phobius"/>
    </source>
</evidence>
<evidence type="ECO:0000313" key="2">
    <source>
        <dbReference type="EMBL" id="TQF73315.1"/>
    </source>
</evidence>
<name>A0A541BLV7_9NOCA</name>
<reference evidence="2 3" key="1">
    <citation type="submission" date="2019-06" db="EMBL/GenBank/DDBJ databases">
        <title>Rhodococcus spaelei sp. nov., isolated from a cave.</title>
        <authorList>
            <person name="Lee S.D."/>
        </authorList>
    </citation>
    <scope>NUCLEOTIDE SEQUENCE [LARGE SCALE GENOMIC DNA]</scope>
    <source>
        <strain evidence="2 3">C9-5</strain>
    </source>
</reference>
<dbReference type="EMBL" id="VIGH01000003">
    <property type="protein sequence ID" value="TQF73315.1"/>
    <property type="molecule type" value="Genomic_DNA"/>
</dbReference>
<dbReference type="Proteomes" id="UP000316256">
    <property type="component" value="Unassembled WGS sequence"/>
</dbReference>
<comment type="caution">
    <text evidence="2">The sequence shown here is derived from an EMBL/GenBank/DDBJ whole genome shotgun (WGS) entry which is preliminary data.</text>
</comment>
<keyword evidence="1" id="KW-1133">Transmembrane helix</keyword>
<feature type="transmembrane region" description="Helical" evidence="1">
    <location>
        <begin position="42"/>
        <end position="66"/>
    </location>
</feature>
<keyword evidence="3" id="KW-1185">Reference proteome</keyword>
<feature type="transmembrane region" description="Helical" evidence="1">
    <location>
        <begin position="12"/>
        <end position="36"/>
    </location>
</feature>
<dbReference type="RefSeq" id="WP_142097061.1">
    <property type="nucleotide sequence ID" value="NZ_VIGH01000003.1"/>
</dbReference>